<feature type="signal peptide" evidence="3">
    <location>
        <begin position="1"/>
        <end position="22"/>
    </location>
</feature>
<dbReference type="AlphaFoldDB" id="A0A518AQ62"/>
<evidence type="ECO:0000313" key="6">
    <source>
        <dbReference type="Proteomes" id="UP000315750"/>
    </source>
</evidence>
<feature type="chain" id="PRO_5022036146" description="LamG-like jellyroll fold domain-containing protein" evidence="3">
    <location>
        <begin position="23"/>
        <end position="394"/>
    </location>
</feature>
<evidence type="ECO:0000256" key="3">
    <source>
        <dbReference type="SAM" id="SignalP"/>
    </source>
</evidence>
<dbReference type="EMBL" id="CP036278">
    <property type="protein sequence ID" value="QDU56854.1"/>
    <property type="molecule type" value="Genomic_DNA"/>
</dbReference>
<keyword evidence="1 3" id="KW-0732">Signal</keyword>
<dbReference type="Proteomes" id="UP000315750">
    <property type="component" value="Chromosome"/>
</dbReference>
<evidence type="ECO:0000313" key="5">
    <source>
        <dbReference type="EMBL" id="QDU56854.1"/>
    </source>
</evidence>
<evidence type="ECO:0000256" key="1">
    <source>
        <dbReference type="ARBA" id="ARBA00022729"/>
    </source>
</evidence>
<dbReference type="SMART" id="SM00560">
    <property type="entry name" value="LamGL"/>
    <property type="match status" value="1"/>
</dbReference>
<reference evidence="5 6" key="1">
    <citation type="submission" date="2019-02" db="EMBL/GenBank/DDBJ databases">
        <title>Deep-cultivation of Planctomycetes and their phenomic and genomic characterization uncovers novel biology.</title>
        <authorList>
            <person name="Wiegand S."/>
            <person name="Jogler M."/>
            <person name="Boedeker C."/>
            <person name="Pinto D."/>
            <person name="Vollmers J."/>
            <person name="Rivas-Marin E."/>
            <person name="Kohn T."/>
            <person name="Peeters S.H."/>
            <person name="Heuer A."/>
            <person name="Rast P."/>
            <person name="Oberbeckmann S."/>
            <person name="Bunk B."/>
            <person name="Jeske O."/>
            <person name="Meyerdierks A."/>
            <person name="Storesund J.E."/>
            <person name="Kallscheuer N."/>
            <person name="Luecker S."/>
            <person name="Lage O.M."/>
            <person name="Pohl T."/>
            <person name="Merkel B.J."/>
            <person name="Hornburger P."/>
            <person name="Mueller R.-W."/>
            <person name="Bruemmer F."/>
            <person name="Labrenz M."/>
            <person name="Spormann A.M."/>
            <person name="Op den Camp H."/>
            <person name="Overmann J."/>
            <person name="Amann R."/>
            <person name="Jetten M.S.M."/>
            <person name="Mascher T."/>
            <person name="Medema M.H."/>
            <person name="Devos D.P."/>
            <person name="Kaster A.-K."/>
            <person name="Ovreas L."/>
            <person name="Rohde M."/>
            <person name="Galperin M.Y."/>
            <person name="Jogler C."/>
        </authorList>
    </citation>
    <scope>NUCLEOTIDE SEQUENCE [LARGE SCALE GENOMIC DNA]</scope>
    <source>
        <strain evidence="5 6">Pan181</strain>
    </source>
</reference>
<feature type="domain" description="LamG-like jellyroll fold" evidence="4">
    <location>
        <begin position="88"/>
        <end position="240"/>
    </location>
</feature>
<keyword evidence="2" id="KW-1015">Disulfide bond</keyword>
<dbReference type="Gene3D" id="2.60.120.200">
    <property type="match status" value="1"/>
</dbReference>
<organism evidence="5 6">
    <name type="scientific">Aeoliella mucimassa</name>
    <dbReference type="NCBI Taxonomy" id="2527972"/>
    <lineage>
        <taxon>Bacteria</taxon>
        <taxon>Pseudomonadati</taxon>
        <taxon>Planctomycetota</taxon>
        <taxon>Planctomycetia</taxon>
        <taxon>Pirellulales</taxon>
        <taxon>Lacipirellulaceae</taxon>
        <taxon>Aeoliella</taxon>
    </lineage>
</organism>
<dbReference type="InterPro" id="IPR006558">
    <property type="entry name" value="LamG-like"/>
</dbReference>
<dbReference type="KEGG" id="amuc:Pan181_30660"/>
<name>A0A518AQ62_9BACT</name>
<accession>A0A518AQ62</accession>
<dbReference type="Pfam" id="PF13385">
    <property type="entry name" value="Laminin_G_3"/>
    <property type="match status" value="1"/>
</dbReference>
<sequence length="394" mass="40475" precursor="true">MIRYTPLLLTLALAVGASQCEAVLVAHYEFDNSSNVGLDTAGGDNNGTSVGADSSYSGTSRVGSGALALDGTGLGLRLDNPADFQSLTTFTIAAFVRPDLNSVTWGGGSVNIGRIFGSVGVDSPGGVYFGDGGGYGFGLKLIGEEAGLRFTTFAVKDYDVNPDTLANPLLDDEWAHVAVVVTEGAAEFFINGVSVATDTGNNGNPTTNPYHIGAGGGGNSDSYAGLLDDLRVYNEALDVSTIAGLASPGDSGQKGLVVTVDRGTGNISLTNDTSSGTEIRGYSLTSAASRFDSGEWQSISENYDQGNGSASIDTNDDWLIFSQTADDLSEGTTGETMLSTGQSVMLGSAWRKGPFEGNDIQAEVLLADGTTMSAVVEYTGNGDSPFIMGDGLVD</sequence>
<dbReference type="OrthoDB" id="9772095at2"/>
<dbReference type="InterPro" id="IPR013320">
    <property type="entry name" value="ConA-like_dom_sf"/>
</dbReference>
<evidence type="ECO:0000256" key="2">
    <source>
        <dbReference type="ARBA" id="ARBA00023157"/>
    </source>
</evidence>
<evidence type="ECO:0000259" key="4">
    <source>
        <dbReference type="SMART" id="SM00560"/>
    </source>
</evidence>
<dbReference type="SUPFAM" id="SSF49899">
    <property type="entry name" value="Concanavalin A-like lectins/glucanases"/>
    <property type="match status" value="1"/>
</dbReference>
<proteinExistence type="predicted"/>
<gene>
    <name evidence="5" type="ORF">Pan181_30660</name>
</gene>
<dbReference type="RefSeq" id="WP_145247626.1">
    <property type="nucleotide sequence ID" value="NZ_CP036278.1"/>
</dbReference>
<keyword evidence="6" id="KW-1185">Reference proteome</keyword>
<protein>
    <recommendedName>
        <fullName evidence="4">LamG-like jellyroll fold domain-containing protein</fullName>
    </recommendedName>
</protein>